<dbReference type="InterPro" id="IPR031720">
    <property type="entry name" value="DUF4728"/>
</dbReference>
<feature type="transmembrane region" description="Helical" evidence="1">
    <location>
        <begin position="110"/>
        <end position="132"/>
    </location>
</feature>
<dbReference type="PANTHER" id="PTHR36694:SF11">
    <property type="entry name" value="LP21121P-RELATED"/>
    <property type="match status" value="1"/>
</dbReference>
<name>A0A1B6FUV1_9HEMI</name>
<dbReference type="Pfam" id="PF15860">
    <property type="entry name" value="DUF4728"/>
    <property type="match status" value="1"/>
</dbReference>
<keyword evidence="1" id="KW-0812">Transmembrane</keyword>
<sequence>LGYKPLHSWTCSCTDKNSKMKLITTGNCCFCFNLRTGSLILGWLNLLGAVFSIIGNIIVKTQDDGTNANSTTTALYNTNSFWASIVVALIQLTMAICLLYGIYAARKSFVLYYVYFQATIIVLNIIILIALLATKNIDNVAVSIIQNLITWLIQAYFMIVVYSLYREMDGNN</sequence>
<proteinExistence type="predicted"/>
<feature type="transmembrane region" description="Helical" evidence="1">
    <location>
        <begin position="40"/>
        <end position="59"/>
    </location>
</feature>
<keyword evidence="1" id="KW-1133">Transmembrane helix</keyword>
<keyword evidence="1" id="KW-0472">Membrane</keyword>
<evidence type="ECO:0008006" key="3">
    <source>
        <dbReference type="Google" id="ProtNLM"/>
    </source>
</evidence>
<organism evidence="2">
    <name type="scientific">Cuerna arida</name>
    <dbReference type="NCBI Taxonomy" id="1464854"/>
    <lineage>
        <taxon>Eukaryota</taxon>
        <taxon>Metazoa</taxon>
        <taxon>Ecdysozoa</taxon>
        <taxon>Arthropoda</taxon>
        <taxon>Hexapoda</taxon>
        <taxon>Insecta</taxon>
        <taxon>Pterygota</taxon>
        <taxon>Neoptera</taxon>
        <taxon>Paraneoptera</taxon>
        <taxon>Hemiptera</taxon>
        <taxon>Auchenorrhyncha</taxon>
        <taxon>Membracoidea</taxon>
        <taxon>Cicadellidae</taxon>
        <taxon>Cicadellinae</taxon>
        <taxon>Proconiini</taxon>
        <taxon>Cuerna</taxon>
    </lineage>
</organism>
<dbReference type="PANTHER" id="PTHR36694">
    <property type="entry name" value="PASIFLORA 1, ISOFORM A-RELATED"/>
    <property type="match status" value="1"/>
</dbReference>
<feature type="non-terminal residue" evidence="2">
    <location>
        <position position="1"/>
    </location>
</feature>
<accession>A0A1B6FUV1</accession>
<evidence type="ECO:0000256" key="1">
    <source>
        <dbReference type="SAM" id="Phobius"/>
    </source>
</evidence>
<reference evidence="2" key="1">
    <citation type="submission" date="2015-11" db="EMBL/GenBank/DDBJ databases">
        <title>De novo transcriptome assembly of four potential Pierce s Disease insect vectors from Arizona vineyards.</title>
        <authorList>
            <person name="Tassone E.E."/>
        </authorList>
    </citation>
    <scope>NUCLEOTIDE SEQUENCE</scope>
</reference>
<feature type="transmembrane region" description="Helical" evidence="1">
    <location>
        <begin position="79"/>
        <end position="103"/>
    </location>
</feature>
<dbReference type="EMBL" id="GECZ01015858">
    <property type="protein sequence ID" value="JAS53911.1"/>
    <property type="molecule type" value="Transcribed_RNA"/>
</dbReference>
<gene>
    <name evidence="2" type="ORF">g.18935</name>
</gene>
<dbReference type="AlphaFoldDB" id="A0A1B6FUV1"/>
<evidence type="ECO:0000313" key="2">
    <source>
        <dbReference type="EMBL" id="JAS53911.1"/>
    </source>
</evidence>
<feature type="transmembrane region" description="Helical" evidence="1">
    <location>
        <begin position="144"/>
        <end position="165"/>
    </location>
</feature>
<protein>
    <recommendedName>
        <fullName evidence="3">Chitin synthase export chaperone</fullName>
    </recommendedName>
</protein>